<dbReference type="Pfam" id="PF06199">
    <property type="entry name" value="Phage_tail_2"/>
    <property type="match status" value="1"/>
</dbReference>
<protein>
    <recommendedName>
        <fullName evidence="3">Phage major tail protein, TP901-1 family</fullName>
    </recommendedName>
</protein>
<reference evidence="1 2" key="1">
    <citation type="submission" date="2023-04" db="EMBL/GenBank/DDBJ databases">
        <title>Draft genome sequence of acteroides sedimenti strain YN3PY1.</title>
        <authorList>
            <person name="Yoshida N."/>
        </authorList>
    </citation>
    <scope>NUCLEOTIDE SEQUENCE [LARGE SCALE GENOMIC DNA]</scope>
    <source>
        <strain evidence="1 2">YN3PY1</strain>
    </source>
</reference>
<keyword evidence="2" id="KW-1185">Reference proteome</keyword>
<gene>
    <name evidence="1" type="ORF">BSYN_03710</name>
</gene>
<dbReference type="EMBL" id="AP028055">
    <property type="protein sequence ID" value="BEG98106.1"/>
    <property type="molecule type" value="Genomic_DNA"/>
</dbReference>
<evidence type="ECO:0008006" key="3">
    <source>
        <dbReference type="Google" id="ProtNLM"/>
    </source>
</evidence>
<name>A0ABN6Z0H6_9BACE</name>
<evidence type="ECO:0000313" key="2">
    <source>
        <dbReference type="Proteomes" id="UP001496674"/>
    </source>
</evidence>
<evidence type="ECO:0000313" key="1">
    <source>
        <dbReference type="EMBL" id="BEG98106.1"/>
    </source>
</evidence>
<sequence>MANTYEESTDLLRGEELLLYVKSGEKYIPIAFASSHTLSLSADTIDTTNKFSGQWKTVIAGQIGWQVSAESLVSRTTGHMSYQTLAKLMAKRQPIEVVMAEPKATPGELDDEFAMDETKKWNAGTAYITSLDKKADKGAICSSSITLQGTGALKDSTGVALDEAV</sequence>
<accession>A0ABN6Z0H6</accession>
<dbReference type="RefSeq" id="WP_353332770.1">
    <property type="nucleotide sequence ID" value="NZ_AP028055.1"/>
</dbReference>
<dbReference type="InterPro" id="IPR011855">
    <property type="entry name" value="Phgtail_TP901_1"/>
</dbReference>
<dbReference type="Proteomes" id="UP001496674">
    <property type="component" value="Chromosome"/>
</dbReference>
<proteinExistence type="predicted"/>
<organism evidence="1 2">
    <name type="scientific">Bacteroides sedimenti</name>
    <dbReference type="NCBI Taxonomy" id="2136147"/>
    <lineage>
        <taxon>Bacteria</taxon>
        <taxon>Pseudomonadati</taxon>
        <taxon>Bacteroidota</taxon>
        <taxon>Bacteroidia</taxon>
        <taxon>Bacteroidales</taxon>
        <taxon>Bacteroidaceae</taxon>
        <taxon>Bacteroides</taxon>
    </lineage>
</organism>